<dbReference type="GO" id="GO:0042597">
    <property type="term" value="C:periplasmic space"/>
    <property type="evidence" value="ECO:0007669"/>
    <property type="project" value="UniProtKB-SubCell"/>
</dbReference>
<gene>
    <name evidence="5" type="ORF">DBV39_01320</name>
</gene>
<proteinExistence type="inferred from homology"/>
<keyword evidence="6" id="KW-1185">Reference proteome</keyword>
<evidence type="ECO:0000256" key="1">
    <source>
        <dbReference type="ARBA" id="ARBA00004418"/>
    </source>
</evidence>
<evidence type="ECO:0000256" key="2">
    <source>
        <dbReference type="ARBA" id="ARBA00010742"/>
    </source>
</evidence>
<organism evidence="5 6">
    <name type="scientific">Orrella marina</name>
    <dbReference type="NCBI Taxonomy" id="2163011"/>
    <lineage>
        <taxon>Bacteria</taxon>
        <taxon>Pseudomonadati</taxon>
        <taxon>Pseudomonadota</taxon>
        <taxon>Betaproteobacteria</taxon>
        <taxon>Burkholderiales</taxon>
        <taxon>Alcaligenaceae</taxon>
        <taxon>Orrella</taxon>
    </lineage>
</organism>
<sequence length="389" mass="42477">MMKLRLKVLGLAVAGTLFAPLASAQDNSLGLPSTLAWSAYDVGSGGYNQAVAIGNAFKQKYGINLRILPGKNDVSRTLPLREGKVAFSANGVGGSYMAQEGFYDFGQSQWGPQPVRGLLLNNSDQVLTVVAAGDIGVKTPADLKGKRVAWVIGSPSLNQNITAILAFSNLTWDDVEKVDFGGFGAAMDGVAAGQADAAFTSSISGKAYALAKSPRGIVYPELNPDDKEGWKRLQAIAPFFFPARGTEGADLSKEHPAISAAYPYPVLMTYEEQEKELVKKVMYAMADTFETYKDAAPGNIGWGLDRQKLSWVMPYHDGAIEFFKEKNMWTDEHQANNDMLIKRQQILADTWKEVKGREHANEEAFQKDWMKSRAEALTKAGMDPVMTSW</sequence>
<dbReference type="Proteomes" id="UP000244571">
    <property type="component" value="Chromosome"/>
</dbReference>
<keyword evidence="3 4" id="KW-0732">Signal</keyword>
<evidence type="ECO:0000256" key="4">
    <source>
        <dbReference type="SAM" id="SignalP"/>
    </source>
</evidence>
<feature type="chain" id="PRO_5015350342" evidence="4">
    <location>
        <begin position="25"/>
        <end position="389"/>
    </location>
</feature>
<dbReference type="OrthoDB" id="286202at2"/>
<dbReference type="EMBL" id="CP028901">
    <property type="protein sequence ID" value="AWB35559.1"/>
    <property type="molecule type" value="Genomic_DNA"/>
</dbReference>
<dbReference type="SUPFAM" id="SSF53850">
    <property type="entry name" value="Periplasmic binding protein-like II"/>
    <property type="match status" value="1"/>
</dbReference>
<comment type="similarity">
    <text evidence="2">Belongs to the bacterial solute-binding protein SsuA/TauA family.</text>
</comment>
<evidence type="ECO:0000313" key="5">
    <source>
        <dbReference type="EMBL" id="AWB35559.1"/>
    </source>
</evidence>
<dbReference type="KEGG" id="boz:DBV39_01320"/>
<feature type="signal peptide" evidence="4">
    <location>
        <begin position="1"/>
        <end position="24"/>
    </location>
</feature>
<name>A0A2R4XPF7_9BURK</name>
<evidence type="ECO:0000256" key="3">
    <source>
        <dbReference type="ARBA" id="ARBA00022729"/>
    </source>
</evidence>
<accession>A0A2R4XPF7</accession>
<protein>
    <submittedName>
        <fullName evidence="5">C4-dicarboxylate ABC transporter</fullName>
    </submittedName>
</protein>
<reference evidence="5 6" key="1">
    <citation type="submission" date="2018-04" db="EMBL/GenBank/DDBJ databases">
        <title>Bordetella sp. HZ20 isolated from seawater.</title>
        <authorList>
            <person name="Sun C."/>
        </authorList>
    </citation>
    <scope>NUCLEOTIDE SEQUENCE [LARGE SCALE GENOMIC DNA]</scope>
    <source>
        <strain evidence="5 6">HZ20</strain>
    </source>
</reference>
<dbReference type="PANTHER" id="PTHR30024">
    <property type="entry name" value="ALIPHATIC SULFONATES-BINDING PROTEIN-RELATED"/>
    <property type="match status" value="1"/>
</dbReference>
<dbReference type="AlphaFoldDB" id="A0A2R4XPF7"/>
<dbReference type="InterPro" id="IPR011852">
    <property type="entry name" value="TRAP_TAXI"/>
</dbReference>
<comment type="subcellular location">
    <subcellularLocation>
        <location evidence="1">Periplasm</location>
    </subcellularLocation>
</comment>
<dbReference type="NCBIfam" id="TIGR02122">
    <property type="entry name" value="TRAP_TAXI"/>
    <property type="match status" value="1"/>
</dbReference>
<dbReference type="Pfam" id="PF16868">
    <property type="entry name" value="NMT1_3"/>
    <property type="match status" value="1"/>
</dbReference>
<dbReference type="Gene3D" id="3.40.190.10">
    <property type="entry name" value="Periplasmic binding protein-like II"/>
    <property type="match status" value="2"/>
</dbReference>
<dbReference type="GO" id="GO:0042918">
    <property type="term" value="P:alkanesulfonate transmembrane transport"/>
    <property type="evidence" value="ECO:0007669"/>
    <property type="project" value="TreeGrafter"/>
</dbReference>
<dbReference type="PANTHER" id="PTHR30024:SF47">
    <property type="entry name" value="TAURINE-BINDING PERIPLASMIC PROTEIN"/>
    <property type="match status" value="1"/>
</dbReference>
<evidence type="ECO:0000313" key="6">
    <source>
        <dbReference type="Proteomes" id="UP000244571"/>
    </source>
</evidence>